<organism evidence="1 2">
    <name type="scientific">Solirubrobacter ginsenosidimutans</name>
    <dbReference type="NCBI Taxonomy" id="490573"/>
    <lineage>
        <taxon>Bacteria</taxon>
        <taxon>Bacillati</taxon>
        <taxon>Actinomycetota</taxon>
        <taxon>Thermoleophilia</taxon>
        <taxon>Solirubrobacterales</taxon>
        <taxon>Solirubrobacteraceae</taxon>
        <taxon>Solirubrobacter</taxon>
    </lineage>
</organism>
<gene>
    <name evidence="1" type="ORF">OM076_08435</name>
</gene>
<sequence length="111" mass="11824">MLPASAAAQVTSDLVDFNLTESVSTWPTQYHISTSGTGYASYRWLDSPNKATVISANACTDLSFFGSSSYGIGDTTYHNLYLGGAGQCFQVRGRTTAGSGSMVNHDGRIQR</sequence>
<dbReference type="RefSeq" id="WP_270039062.1">
    <property type="nucleotide sequence ID" value="NZ_JAPDOD010000005.1"/>
</dbReference>
<name>A0A9X3S448_9ACTN</name>
<reference evidence="1" key="1">
    <citation type="submission" date="2022-10" db="EMBL/GenBank/DDBJ databases">
        <title>The WGS of Solirubrobacter ginsenosidimutans DSM 21036.</title>
        <authorList>
            <person name="Jiang Z."/>
        </authorList>
    </citation>
    <scope>NUCLEOTIDE SEQUENCE</scope>
    <source>
        <strain evidence="1">DSM 21036</strain>
    </source>
</reference>
<comment type="caution">
    <text evidence="1">The sequence shown here is derived from an EMBL/GenBank/DDBJ whole genome shotgun (WGS) entry which is preliminary data.</text>
</comment>
<dbReference type="AlphaFoldDB" id="A0A9X3S448"/>
<dbReference type="EMBL" id="JAPDOD010000005">
    <property type="protein sequence ID" value="MDA0160288.1"/>
    <property type="molecule type" value="Genomic_DNA"/>
</dbReference>
<protein>
    <submittedName>
        <fullName evidence="1">Uncharacterized protein</fullName>
    </submittedName>
</protein>
<proteinExistence type="predicted"/>
<accession>A0A9X3S448</accession>
<evidence type="ECO:0000313" key="1">
    <source>
        <dbReference type="EMBL" id="MDA0160288.1"/>
    </source>
</evidence>
<dbReference type="Proteomes" id="UP001149140">
    <property type="component" value="Unassembled WGS sequence"/>
</dbReference>
<evidence type="ECO:0000313" key="2">
    <source>
        <dbReference type="Proteomes" id="UP001149140"/>
    </source>
</evidence>
<keyword evidence="2" id="KW-1185">Reference proteome</keyword>